<dbReference type="InterPro" id="IPR049973">
    <property type="entry name" value="STY0301-like"/>
</dbReference>
<sequence>MVFVCAMAPLSAAAFDVACPEKILTTQKLAGRENGWAGFDPGPSHAYVSGISIYDGHPNDMVRLKPDDEMAKEQIWSFLKAPPNAKPLYVMCDYHLTRVGFIRSLPKGIKKCTVKKTGLLRCEVHEP</sequence>
<proteinExistence type="predicted"/>
<evidence type="ECO:0000313" key="1">
    <source>
        <dbReference type="EMBL" id="MFG6430086.1"/>
    </source>
</evidence>
<comment type="caution">
    <text evidence="1">The sequence shown here is derived from an EMBL/GenBank/DDBJ whole genome shotgun (WGS) entry which is preliminary data.</text>
</comment>
<dbReference type="NCBIfam" id="NF042415">
    <property type="entry name" value="STY0301_fam"/>
    <property type="match status" value="1"/>
</dbReference>
<keyword evidence="2" id="KW-1185">Reference proteome</keyword>
<gene>
    <name evidence="1" type="ORF">ACG00Y_09200</name>
</gene>
<dbReference type="Proteomes" id="UP001606210">
    <property type="component" value="Unassembled WGS sequence"/>
</dbReference>
<organism evidence="1 2">
    <name type="scientific">Pelomonas parva</name>
    <dbReference type="NCBI Taxonomy" id="3299032"/>
    <lineage>
        <taxon>Bacteria</taxon>
        <taxon>Pseudomonadati</taxon>
        <taxon>Pseudomonadota</taxon>
        <taxon>Betaproteobacteria</taxon>
        <taxon>Burkholderiales</taxon>
        <taxon>Sphaerotilaceae</taxon>
        <taxon>Roseateles</taxon>
    </lineage>
</organism>
<dbReference type="EMBL" id="JBIGHV010000003">
    <property type="protein sequence ID" value="MFG6430086.1"/>
    <property type="molecule type" value="Genomic_DNA"/>
</dbReference>
<evidence type="ECO:0000313" key="2">
    <source>
        <dbReference type="Proteomes" id="UP001606210"/>
    </source>
</evidence>
<dbReference type="RefSeq" id="WP_394478599.1">
    <property type="nucleotide sequence ID" value="NZ_JBIGHV010000003.1"/>
</dbReference>
<protein>
    <submittedName>
        <fullName evidence="1">STY0301 family protein</fullName>
    </submittedName>
</protein>
<name>A0ABW7F0D5_9BURK</name>
<accession>A0ABW7F0D5</accession>
<reference evidence="1 2" key="1">
    <citation type="submission" date="2024-08" db="EMBL/GenBank/DDBJ databases">
        <authorList>
            <person name="Lu H."/>
        </authorList>
    </citation>
    <scope>NUCLEOTIDE SEQUENCE [LARGE SCALE GENOMIC DNA]</scope>
    <source>
        <strain evidence="1 2">LYH14W</strain>
    </source>
</reference>